<dbReference type="EMBL" id="KN834797">
    <property type="protein sequence ID" value="KIK56521.1"/>
    <property type="molecule type" value="Genomic_DNA"/>
</dbReference>
<organism evidence="2 3">
    <name type="scientific">Collybiopsis luxurians FD-317 M1</name>
    <dbReference type="NCBI Taxonomy" id="944289"/>
    <lineage>
        <taxon>Eukaryota</taxon>
        <taxon>Fungi</taxon>
        <taxon>Dikarya</taxon>
        <taxon>Basidiomycota</taxon>
        <taxon>Agaricomycotina</taxon>
        <taxon>Agaricomycetes</taxon>
        <taxon>Agaricomycetidae</taxon>
        <taxon>Agaricales</taxon>
        <taxon>Marasmiineae</taxon>
        <taxon>Omphalotaceae</taxon>
        <taxon>Collybiopsis</taxon>
        <taxon>Collybiopsis luxurians</taxon>
    </lineage>
</organism>
<dbReference type="Proteomes" id="UP000053593">
    <property type="component" value="Unassembled WGS sequence"/>
</dbReference>
<feature type="signal peptide" evidence="1">
    <location>
        <begin position="1"/>
        <end position="30"/>
    </location>
</feature>
<sequence length="184" mass="19508">MFTLGHISKIVPSVLGIALLLSQPVALTVAASVQSETPTFTQVYDMVISLEYHTGIPGPFGRRILHAFTGGNVTDVTTGELVATVVPDIGGDLGLVSNVNGKLYTDLSLVLQWTDDQTLAFLKLDGIGSVVNGTAIATSFSRMETNSTSRQNLVENFLLITNNIPNALSPTTTGSLKLFVQNNS</sequence>
<accession>A0A0D0BNJ4</accession>
<proteinExistence type="predicted"/>
<keyword evidence="1" id="KW-0732">Signal</keyword>
<keyword evidence="3" id="KW-1185">Reference proteome</keyword>
<protein>
    <submittedName>
        <fullName evidence="2">Uncharacterized protein</fullName>
    </submittedName>
</protein>
<evidence type="ECO:0000256" key="1">
    <source>
        <dbReference type="SAM" id="SignalP"/>
    </source>
</evidence>
<feature type="chain" id="PRO_5002208209" evidence="1">
    <location>
        <begin position="31"/>
        <end position="184"/>
    </location>
</feature>
<name>A0A0D0BNJ4_9AGAR</name>
<dbReference type="OrthoDB" id="5231894at2759"/>
<dbReference type="AlphaFoldDB" id="A0A0D0BNJ4"/>
<evidence type="ECO:0000313" key="2">
    <source>
        <dbReference type="EMBL" id="KIK56521.1"/>
    </source>
</evidence>
<dbReference type="HOGENOM" id="CLU_119635_0_0_1"/>
<reference evidence="2 3" key="1">
    <citation type="submission" date="2014-04" db="EMBL/GenBank/DDBJ databases">
        <title>Evolutionary Origins and Diversification of the Mycorrhizal Mutualists.</title>
        <authorList>
            <consortium name="DOE Joint Genome Institute"/>
            <consortium name="Mycorrhizal Genomics Consortium"/>
            <person name="Kohler A."/>
            <person name="Kuo A."/>
            <person name="Nagy L.G."/>
            <person name="Floudas D."/>
            <person name="Copeland A."/>
            <person name="Barry K.W."/>
            <person name="Cichocki N."/>
            <person name="Veneault-Fourrey C."/>
            <person name="LaButti K."/>
            <person name="Lindquist E.A."/>
            <person name="Lipzen A."/>
            <person name="Lundell T."/>
            <person name="Morin E."/>
            <person name="Murat C."/>
            <person name="Riley R."/>
            <person name="Ohm R."/>
            <person name="Sun H."/>
            <person name="Tunlid A."/>
            <person name="Henrissat B."/>
            <person name="Grigoriev I.V."/>
            <person name="Hibbett D.S."/>
            <person name="Martin F."/>
        </authorList>
    </citation>
    <scope>NUCLEOTIDE SEQUENCE [LARGE SCALE GENOMIC DNA]</scope>
    <source>
        <strain evidence="2 3">FD-317 M1</strain>
    </source>
</reference>
<gene>
    <name evidence="2" type="ORF">GYMLUDRAFT_247771</name>
</gene>
<dbReference type="Gene3D" id="2.40.160.20">
    <property type="match status" value="1"/>
</dbReference>
<evidence type="ECO:0000313" key="3">
    <source>
        <dbReference type="Proteomes" id="UP000053593"/>
    </source>
</evidence>